<feature type="region of interest" description="Disordered" evidence="1">
    <location>
        <begin position="23"/>
        <end position="99"/>
    </location>
</feature>
<feature type="region of interest" description="Disordered" evidence="1">
    <location>
        <begin position="141"/>
        <end position="161"/>
    </location>
</feature>
<dbReference type="Proteomes" id="UP000308730">
    <property type="component" value="Unassembled WGS sequence"/>
</dbReference>
<organism evidence="2 3">
    <name type="scientific">Antrodiella citrinella</name>
    <dbReference type="NCBI Taxonomy" id="2447956"/>
    <lineage>
        <taxon>Eukaryota</taxon>
        <taxon>Fungi</taxon>
        <taxon>Dikarya</taxon>
        <taxon>Basidiomycota</taxon>
        <taxon>Agaricomycotina</taxon>
        <taxon>Agaricomycetes</taxon>
        <taxon>Polyporales</taxon>
        <taxon>Steccherinaceae</taxon>
        <taxon>Antrodiella</taxon>
    </lineage>
</organism>
<feature type="compositionally biased region" description="Acidic residues" evidence="1">
    <location>
        <begin position="76"/>
        <end position="87"/>
    </location>
</feature>
<evidence type="ECO:0000313" key="3">
    <source>
        <dbReference type="Proteomes" id="UP000308730"/>
    </source>
</evidence>
<dbReference type="AlphaFoldDB" id="A0A4S4MPA4"/>
<evidence type="ECO:0000313" key="2">
    <source>
        <dbReference type="EMBL" id="THH27876.1"/>
    </source>
</evidence>
<gene>
    <name evidence="2" type="ORF">EUX98_g6304</name>
</gene>
<reference evidence="2 3" key="1">
    <citation type="submission" date="2019-02" db="EMBL/GenBank/DDBJ databases">
        <title>Genome sequencing of the rare red list fungi Antrodiella citrinella (Flaviporus citrinellus).</title>
        <authorList>
            <person name="Buettner E."/>
            <person name="Kellner H."/>
        </authorList>
    </citation>
    <scope>NUCLEOTIDE SEQUENCE [LARGE SCALE GENOMIC DNA]</scope>
    <source>
        <strain evidence="2 3">DSM 108506</strain>
    </source>
</reference>
<proteinExistence type="predicted"/>
<accession>A0A4S4MPA4</accession>
<dbReference type="EMBL" id="SGPM01000218">
    <property type="protein sequence ID" value="THH27876.1"/>
    <property type="molecule type" value="Genomic_DNA"/>
</dbReference>
<dbReference type="OrthoDB" id="3070271at2759"/>
<sequence>MPRTSRHKLKAAARARSGLAASRQLAAAANEPPNVIIVDSDSDKHEAQGGSDSETEDGCTVWTGGVSHNPCLSDSSDSEWEDNDSDSETGSSDSESCMEVHTLDDEELLVGLQDELQKLSKPTPYEELLNIDQRKWKTAESQRNLGYHGHSVMSDDSRWYP</sequence>
<name>A0A4S4MPA4_9APHY</name>
<keyword evidence="3" id="KW-1185">Reference proteome</keyword>
<evidence type="ECO:0000256" key="1">
    <source>
        <dbReference type="SAM" id="MobiDB-lite"/>
    </source>
</evidence>
<comment type="caution">
    <text evidence="2">The sequence shown here is derived from an EMBL/GenBank/DDBJ whole genome shotgun (WGS) entry which is preliminary data.</text>
</comment>
<protein>
    <submittedName>
        <fullName evidence="2">Uncharacterized protein</fullName>
    </submittedName>
</protein>